<dbReference type="AlphaFoldDB" id="A0A0F9JZL5"/>
<accession>A0A0F9JZL5</accession>
<evidence type="ECO:0000313" key="1">
    <source>
        <dbReference type="EMBL" id="KKM04338.1"/>
    </source>
</evidence>
<protein>
    <submittedName>
        <fullName evidence="1">Uncharacterized protein</fullName>
    </submittedName>
</protein>
<gene>
    <name evidence="1" type="ORF">LCGC14_1765270</name>
</gene>
<organism evidence="1">
    <name type="scientific">marine sediment metagenome</name>
    <dbReference type="NCBI Taxonomy" id="412755"/>
    <lineage>
        <taxon>unclassified sequences</taxon>
        <taxon>metagenomes</taxon>
        <taxon>ecological metagenomes</taxon>
    </lineage>
</organism>
<sequence length="298" mass="35057">SQNGPNSKSKYDYYTKGETFIKNEVSKFVKQNDLILNAYGINIDNDSSSPEWNAIHDFYFTFYSLEKVNLQQARKVLINCIENLLNEINNNKELGNYLYTVPFTYKNLDLGIFFFNKKGRPRNENYIYTCAIDEDTIYYKIAYPNGTFKRIHEETYDEALKIVEREQSKASKIVALDWLEYLYQDKKNEILHFCESDGNIDTRNALKNLSEKDRERINIVGIASAGTIEPTLAENIYHFAAREDIVDKIYFENQKKHPDNVSILDSCAYTNKLVRNLRHPIYEKHLKDEIRKFEVKDK</sequence>
<name>A0A0F9JZL5_9ZZZZ</name>
<comment type="caution">
    <text evidence="1">The sequence shown here is derived from an EMBL/GenBank/DDBJ whole genome shotgun (WGS) entry which is preliminary data.</text>
</comment>
<dbReference type="EMBL" id="LAZR01016474">
    <property type="protein sequence ID" value="KKM04338.1"/>
    <property type="molecule type" value="Genomic_DNA"/>
</dbReference>
<proteinExistence type="predicted"/>
<feature type="non-terminal residue" evidence="1">
    <location>
        <position position="1"/>
    </location>
</feature>
<reference evidence="1" key="1">
    <citation type="journal article" date="2015" name="Nature">
        <title>Complex archaea that bridge the gap between prokaryotes and eukaryotes.</title>
        <authorList>
            <person name="Spang A."/>
            <person name="Saw J.H."/>
            <person name="Jorgensen S.L."/>
            <person name="Zaremba-Niedzwiedzka K."/>
            <person name="Martijn J."/>
            <person name="Lind A.E."/>
            <person name="van Eijk R."/>
            <person name="Schleper C."/>
            <person name="Guy L."/>
            <person name="Ettema T.J."/>
        </authorList>
    </citation>
    <scope>NUCLEOTIDE SEQUENCE</scope>
</reference>